<evidence type="ECO:0000313" key="1">
    <source>
        <dbReference type="EMBL" id="AFK47638.1"/>
    </source>
</evidence>
<dbReference type="AlphaFoldDB" id="I3T546"/>
<organism evidence="1">
    <name type="scientific">Lotus japonicus</name>
    <name type="common">Lotus corniculatus var. japonicus</name>
    <dbReference type="NCBI Taxonomy" id="34305"/>
    <lineage>
        <taxon>Eukaryota</taxon>
        <taxon>Viridiplantae</taxon>
        <taxon>Streptophyta</taxon>
        <taxon>Embryophyta</taxon>
        <taxon>Tracheophyta</taxon>
        <taxon>Spermatophyta</taxon>
        <taxon>Magnoliopsida</taxon>
        <taxon>eudicotyledons</taxon>
        <taxon>Gunneridae</taxon>
        <taxon>Pentapetalae</taxon>
        <taxon>rosids</taxon>
        <taxon>fabids</taxon>
        <taxon>Fabales</taxon>
        <taxon>Fabaceae</taxon>
        <taxon>Papilionoideae</taxon>
        <taxon>50 kb inversion clade</taxon>
        <taxon>NPAAA clade</taxon>
        <taxon>Hologalegina</taxon>
        <taxon>robinioid clade</taxon>
        <taxon>Loteae</taxon>
        <taxon>Lotus</taxon>
    </lineage>
</organism>
<accession>I3T546</accession>
<protein>
    <submittedName>
        <fullName evidence="1">Uncharacterized protein</fullName>
    </submittedName>
</protein>
<name>I3T546_LOTJA</name>
<dbReference type="EMBL" id="BT147844">
    <property type="protein sequence ID" value="AFK47638.1"/>
    <property type="molecule type" value="mRNA"/>
</dbReference>
<sequence>MFCNSAADHNLHKQGRYHNNQTVQVSQMNLDENHLHQGCHYDLLGHHQYHKAQLKDLYKTGRLGLGPSRHTARVASSCMDLNVLATNLLTENEVVGIGLCLNWHCWHY</sequence>
<proteinExistence type="evidence at transcript level"/>
<reference evidence="1" key="1">
    <citation type="submission" date="2012-05" db="EMBL/GenBank/DDBJ databases">
        <authorList>
            <person name="Krishnakumar V."/>
            <person name="Cheung F."/>
            <person name="Xiao Y."/>
            <person name="Chan A."/>
            <person name="Moskal W.A."/>
            <person name="Town C.D."/>
        </authorList>
    </citation>
    <scope>NUCLEOTIDE SEQUENCE</scope>
</reference>